<organism evidence="1 2">
    <name type="scientific">Xenorhabdus budapestensis</name>
    <dbReference type="NCBI Taxonomy" id="290110"/>
    <lineage>
        <taxon>Bacteria</taxon>
        <taxon>Pseudomonadati</taxon>
        <taxon>Pseudomonadota</taxon>
        <taxon>Gammaproteobacteria</taxon>
        <taxon>Enterobacterales</taxon>
        <taxon>Morganellaceae</taxon>
        <taxon>Xenorhabdus</taxon>
    </lineage>
</organism>
<evidence type="ECO:0008006" key="3">
    <source>
        <dbReference type="Google" id="ProtNLM"/>
    </source>
</evidence>
<evidence type="ECO:0000313" key="2">
    <source>
        <dbReference type="Proteomes" id="UP000225833"/>
    </source>
</evidence>
<evidence type="ECO:0000313" key="1">
    <source>
        <dbReference type="EMBL" id="PHM25067.1"/>
    </source>
</evidence>
<dbReference type="RefSeq" id="WP_244589990.1">
    <property type="nucleotide sequence ID" value="NZ_CAWNNJ010000088.1"/>
</dbReference>
<gene>
    <name evidence="1" type="ORF">Xbud_03140</name>
</gene>
<dbReference type="Proteomes" id="UP000225833">
    <property type="component" value="Unassembled WGS sequence"/>
</dbReference>
<dbReference type="AlphaFoldDB" id="A0A2D0IT39"/>
<proteinExistence type="predicted"/>
<dbReference type="EMBL" id="NIBS01000021">
    <property type="protein sequence ID" value="PHM25067.1"/>
    <property type="molecule type" value="Genomic_DNA"/>
</dbReference>
<protein>
    <recommendedName>
        <fullName evidence="3">Antirestriction protein ArdR</fullName>
    </recommendedName>
</protein>
<accession>A0A2D0IT39</accession>
<sequence>MNPIETARFWRQQNAEHSNSGVVLIWEGKVYSWKNCLRDAQHERPGAIAVDVSDSVFIAQGGNDYDGAKGWIVLKK</sequence>
<name>A0A2D0IT39_XENBU</name>
<reference evidence="1 2" key="1">
    <citation type="journal article" date="2017" name="Nat. Microbiol.">
        <title>Natural product diversity associated with the nematode symbionts Photorhabdus and Xenorhabdus.</title>
        <authorList>
            <person name="Tobias N.J."/>
            <person name="Wolff H."/>
            <person name="Djahanschiri B."/>
            <person name="Grundmann F."/>
            <person name="Kronenwerth M."/>
            <person name="Shi Y.M."/>
            <person name="Simonyi S."/>
            <person name="Grun P."/>
            <person name="Shapiro-Ilan D."/>
            <person name="Pidot S.J."/>
            <person name="Stinear T.P."/>
            <person name="Ebersberger I."/>
            <person name="Bode H.B."/>
        </authorList>
    </citation>
    <scope>NUCLEOTIDE SEQUENCE [LARGE SCALE GENOMIC DNA]</scope>
    <source>
        <strain evidence="1 2">DSM 16342</strain>
    </source>
</reference>
<comment type="caution">
    <text evidence="1">The sequence shown here is derived from an EMBL/GenBank/DDBJ whole genome shotgun (WGS) entry which is preliminary data.</text>
</comment>